<evidence type="ECO:0000313" key="1">
    <source>
        <dbReference type="EMBL" id="KIJ23227.1"/>
    </source>
</evidence>
<organism evidence="1 2">
    <name type="scientific">Sphaerobolus stellatus (strain SS14)</name>
    <dbReference type="NCBI Taxonomy" id="990650"/>
    <lineage>
        <taxon>Eukaryota</taxon>
        <taxon>Fungi</taxon>
        <taxon>Dikarya</taxon>
        <taxon>Basidiomycota</taxon>
        <taxon>Agaricomycotina</taxon>
        <taxon>Agaricomycetes</taxon>
        <taxon>Phallomycetidae</taxon>
        <taxon>Geastrales</taxon>
        <taxon>Sphaerobolaceae</taxon>
        <taxon>Sphaerobolus</taxon>
    </lineage>
</organism>
<reference evidence="1 2" key="1">
    <citation type="submission" date="2014-06" db="EMBL/GenBank/DDBJ databases">
        <title>Evolutionary Origins and Diversification of the Mycorrhizal Mutualists.</title>
        <authorList>
            <consortium name="DOE Joint Genome Institute"/>
            <consortium name="Mycorrhizal Genomics Consortium"/>
            <person name="Kohler A."/>
            <person name="Kuo A."/>
            <person name="Nagy L.G."/>
            <person name="Floudas D."/>
            <person name="Copeland A."/>
            <person name="Barry K.W."/>
            <person name="Cichocki N."/>
            <person name="Veneault-Fourrey C."/>
            <person name="LaButti K."/>
            <person name="Lindquist E.A."/>
            <person name="Lipzen A."/>
            <person name="Lundell T."/>
            <person name="Morin E."/>
            <person name="Murat C."/>
            <person name="Riley R."/>
            <person name="Ohm R."/>
            <person name="Sun H."/>
            <person name="Tunlid A."/>
            <person name="Henrissat B."/>
            <person name="Grigoriev I.V."/>
            <person name="Hibbett D.S."/>
            <person name="Martin F."/>
        </authorList>
    </citation>
    <scope>NUCLEOTIDE SEQUENCE [LARGE SCALE GENOMIC DNA]</scope>
    <source>
        <strain evidence="1 2">SS14</strain>
    </source>
</reference>
<dbReference type="HOGENOM" id="CLU_004552_7_1_1"/>
<dbReference type="OrthoDB" id="3200967at2759"/>
<accession>A0A0C9U2B6</accession>
<dbReference type="EMBL" id="KN837752">
    <property type="protein sequence ID" value="KIJ23227.1"/>
    <property type="molecule type" value="Genomic_DNA"/>
</dbReference>
<protein>
    <submittedName>
        <fullName evidence="1">Uncharacterized protein</fullName>
    </submittedName>
</protein>
<name>A0A0C9U2B6_SPHS4</name>
<gene>
    <name evidence="1" type="ORF">M422DRAFT_196196</name>
</gene>
<dbReference type="Proteomes" id="UP000054279">
    <property type="component" value="Unassembled WGS sequence"/>
</dbReference>
<sequence>CLCKLSSEQLLARGLFPCAPLRPSMAFDINLLELVSISMFYISPNVPGWSLTGEWFWKERGYI</sequence>
<feature type="non-terminal residue" evidence="1">
    <location>
        <position position="1"/>
    </location>
</feature>
<dbReference type="AlphaFoldDB" id="A0A0C9U2B6"/>
<evidence type="ECO:0000313" key="2">
    <source>
        <dbReference type="Proteomes" id="UP000054279"/>
    </source>
</evidence>
<proteinExistence type="predicted"/>
<keyword evidence="2" id="KW-1185">Reference proteome</keyword>